<keyword evidence="2" id="KW-1185">Reference proteome</keyword>
<dbReference type="Proteomes" id="UP001163603">
    <property type="component" value="Chromosome 2"/>
</dbReference>
<gene>
    <name evidence="1" type="ORF">Pint_16478</name>
</gene>
<organism evidence="1 2">
    <name type="scientific">Pistacia integerrima</name>
    <dbReference type="NCBI Taxonomy" id="434235"/>
    <lineage>
        <taxon>Eukaryota</taxon>
        <taxon>Viridiplantae</taxon>
        <taxon>Streptophyta</taxon>
        <taxon>Embryophyta</taxon>
        <taxon>Tracheophyta</taxon>
        <taxon>Spermatophyta</taxon>
        <taxon>Magnoliopsida</taxon>
        <taxon>eudicotyledons</taxon>
        <taxon>Gunneridae</taxon>
        <taxon>Pentapetalae</taxon>
        <taxon>rosids</taxon>
        <taxon>malvids</taxon>
        <taxon>Sapindales</taxon>
        <taxon>Anacardiaceae</taxon>
        <taxon>Pistacia</taxon>
    </lineage>
</organism>
<dbReference type="EMBL" id="CM047737">
    <property type="protein sequence ID" value="KAJ0048841.1"/>
    <property type="molecule type" value="Genomic_DNA"/>
</dbReference>
<sequence>MISVDEIRKDQRAQGTATILAIRTANPPHYIEQSKFPITYFLMTHDDQFVKPKGGLGGSGALSCGFNVYIYIEDNEFMICLKGWKKNEARNREKNQQQTMGHPMNQRMTSTK</sequence>
<proteinExistence type="predicted"/>
<reference evidence="2" key="1">
    <citation type="journal article" date="2023" name="G3 (Bethesda)">
        <title>Genome assembly and association tests identify interacting loci associated with vigor, precocity, and sex in interspecific pistachio rootstocks.</title>
        <authorList>
            <person name="Palmer W."/>
            <person name="Jacygrad E."/>
            <person name="Sagayaradj S."/>
            <person name="Cavanaugh K."/>
            <person name="Han R."/>
            <person name="Bertier L."/>
            <person name="Beede B."/>
            <person name="Kafkas S."/>
            <person name="Golino D."/>
            <person name="Preece J."/>
            <person name="Michelmore R."/>
        </authorList>
    </citation>
    <scope>NUCLEOTIDE SEQUENCE [LARGE SCALE GENOMIC DNA]</scope>
</reference>
<comment type="caution">
    <text evidence="1">The sequence shown here is derived from an EMBL/GenBank/DDBJ whole genome shotgun (WGS) entry which is preliminary data.</text>
</comment>
<protein>
    <submittedName>
        <fullName evidence="1">Uncharacterized protein</fullName>
    </submittedName>
</protein>
<accession>A0ACC0ZBA5</accession>
<evidence type="ECO:0000313" key="1">
    <source>
        <dbReference type="EMBL" id="KAJ0048841.1"/>
    </source>
</evidence>
<evidence type="ECO:0000313" key="2">
    <source>
        <dbReference type="Proteomes" id="UP001163603"/>
    </source>
</evidence>
<name>A0ACC0ZBA5_9ROSI</name>